<keyword evidence="1" id="KW-1185">Reference proteome</keyword>
<reference evidence="2" key="1">
    <citation type="submission" date="2022-11" db="UniProtKB">
        <authorList>
            <consortium name="WormBaseParasite"/>
        </authorList>
    </citation>
    <scope>IDENTIFICATION</scope>
</reference>
<name>A0A914SIG7_PAREQ</name>
<protein>
    <submittedName>
        <fullName evidence="2">Uncharacterized protein</fullName>
    </submittedName>
</protein>
<organism evidence="1 2">
    <name type="scientific">Parascaris equorum</name>
    <name type="common">Equine roundworm</name>
    <dbReference type="NCBI Taxonomy" id="6256"/>
    <lineage>
        <taxon>Eukaryota</taxon>
        <taxon>Metazoa</taxon>
        <taxon>Ecdysozoa</taxon>
        <taxon>Nematoda</taxon>
        <taxon>Chromadorea</taxon>
        <taxon>Rhabditida</taxon>
        <taxon>Spirurina</taxon>
        <taxon>Ascaridomorpha</taxon>
        <taxon>Ascaridoidea</taxon>
        <taxon>Ascarididae</taxon>
        <taxon>Parascaris</taxon>
    </lineage>
</organism>
<dbReference type="WBParaSite" id="PEQ_0001375101-mRNA-1">
    <property type="protein sequence ID" value="PEQ_0001375101-mRNA-1"/>
    <property type="gene ID" value="PEQ_0001375101"/>
</dbReference>
<evidence type="ECO:0000313" key="1">
    <source>
        <dbReference type="Proteomes" id="UP000887564"/>
    </source>
</evidence>
<accession>A0A914SIG7</accession>
<evidence type="ECO:0000313" key="2">
    <source>
        <dbReference type="WBParaSite" id="PEQ_0001375101-mRNA-1"/>
    </source>
</evidence>
<sequence>MEKQMSWSIYLRISSSPVTDQAVSNMKEFDVVVKTTLGNRDGGIRLLFSAETDCLDSGYIGIRIESATESFHGSGI</sequence>
<dbReference type="AlphaFoldDB" id="A0A914SIG7"/>
<dbReference type="Proteomes" id="UP000887564">
    <property type="component" value="Unplaced"/>
</dbReference>
<proteinExistence type="predicted"/>